<dbReference type="PATRIC" id="fig|907348.3.peg.1200"/>
<dbReference type="PIRSF" id="PIRSF000126">
    <property type="entry name" value="11-beta-HSD1"/>
    <property type="match status" value="1"/>
</dbReference>
<keyword evidence="5" id="KW-1185">Reference proteome</keyword>
<accession>H7EJZ9</accession>
<proteinExistence type="inferred from homology"/>
<dbReference type="PRINTS" id="PR00080">
    <property type="entry name" value="SDRFAMILY"/>
</dbReference>
<dbReference type="PROSITE" id="PS00061">
    <property type="entry name" value="ADH_SHORT"/>
    <property type="match status" value="1"/>
</dbReference>
<dbReference type="PANTHER" id="PTHR44196:SF1">
    <property type="entry name" value="DEHYDROGENASE_REDUCTASE SDR FAMILY MEMBER 7B"/>
    <property type="match status" value="1"/>
</dbReference>
<keyword evidence="2" id="KW-0560">Oxidoreductase</keyword>
<reference evidence="4 5" key="1">
    <citation type="submission" date="2011-09" db="EMBL/GenBank/DDBJ databases">
        <title>The draft genome of Treponema saccharophilum DSM 2985.</title>
        <authorList>
            <consortium name="US DOE Joint Genome Institute (JGI-PGF)"/>
            <person name="Lucas S."/>
            <person name="Copeland A."/>
            <person name="Lapidus A."/>
            <person name="Glavina del Rio T."/>
            <person name="Dalin E."/>
            <person name="Tice H."/>
            <person name="Bruce D."/>
            <person name="Goodwin L."/>
            <person name="Pitluck S."/>
            <person name="Peters L."/>
            <person name="Kyrpides N."/>
            <person name="Mavromatis K."/>
            <person name="Ivanova N."/>
            <person name="Markowitz V."/>
            <person name="Cheng J.-F."/>
            <person name="Hugenholtz P."/>
            <person name="Woyke T."/>
            <person name="Wu D."/>
            <person name="Gronow S."/>
            <person name="Wellnitz S."/>
            <person name="Brambilla E."/>
            <person name="Klenk H.-P."/>
            <person name="Eisen J.A."/>
        </authorList>
    </citation>
    <scope>NUCLEOTIDE SEQUENCE [LARGE SCALE GENOMIC DNA]</scope>
    <source>
        <strain evidence="4 5">DSM 2985</strain>
    </source>
</reference>
<comment type="similarity">
    <text evidence="1 3">Belongs to the short-chain dehydrogenases/reductases (SDR) family.</text>
</comment>
<evidence type="ECO:0000313" key="4">
    <source>
        <dbReference type="EMBL" id="EIC02086.1"/>
    </source>
</evidence>
<dbReference type="EMBL" id="AGRW01000043">
    <property type="protein sequence ID" value="EIC02086.1"/>
    <property type="molecule type" value="Genomic_DNA"/>
</dbReference>
<evidence type="ECO:0000256" key="1">
    <source>
        <dbReference type="ARBA" id="ARBA00006484"/>
    </source>
</evidence>
<dbReference type="PRINTS" id="PR00081">
    <property type="entry name" value="GDHRDH"/>
</dbReference>
<dbReference type="Gene3D" id="3.40.50.720">
    <property type="entry name" value="NAD(P)-binding Rossmann-like Domain"/>
    <property type="match status" value="1"/>
</dbReference>
<dbReference type="STRING" id="907348.TresaDRAFT_1422"/>
<dbReference type="InterPro" id="IPR002347">
    <property type="entry name" value="SDR_fam"/>
</dbReference>
<dbReference type="GO" id="GO:0016020">
    <property type="term" value="C:membrane"/>
    <property type="evidence" value="ECO:0007669"/>
    <property type="project" value="TreeGrafter"/>
</dbReference>
<name>H7EJZ9_9SPIR</name>
<dbReference type="InterPro" id="IPR036291">
    <property type="entry name" value="NAD(P)-bd_dom_sf"/>
</dbReference>
<dbReference type="GO" id="GO:0016491">
    <property type="term" value="F:oxidoreductase activity"/>
    <property type="evidence" value="ECO:0007669"/>
    <property type="project" value="UniProtKB-KW"/>
</dbReference>
<sequence>MLKRGISARLERMRRITIITGANSGIGLEFAKQLHRISDDEFWLVARDEARLEEAKRAVGEDGNGKAPVRIFPLDISGKDGVERFRALLDAEKSSGAFTIATLVNNAGFGTYGEFAETPLGRELDMIELNCTSLTGICGLCIPLMERGSRILNVSSLAAFLPLGNFAVYAATKSFVLSFSVAIAAELKDKGITVTALCPGSVSTNFANVASNGARKEVLHGKSPEKVVRHCIKAMEKGKITALWAPKWKLTAFMSRFIGRYAGARYTFLHNKRPYRHS</sequence>
<dbReference type="AlphaFoldDB" id="H7EJZ9"/>
<gene>
    <name evidence="4" type="ORF">TresaDRAFT_1422</name>
</gene>
<comment type="caution">
    <text evidence="4">The sequence shown here is derived from an EMBL/GenBank/DDBJ whole genome shotgun (WGS) entry which is preliminary data.</text>
</comment>
<dbReference type="PANTHER" id="PTHR44196">
    <property type="entry name" value="DEHYDROGENASE/REDUCTASE SDR FAMILY MEMBER 7B"/>
    <property type="match status" value="1"/>
</dbReference>
<evidence type="ECO:0000256" key="3">
    <source>
        <dbReference type="RuleBase" id="RU000363"/>
    </source>
</evidence>
<dbReference type="eggNOG" id="COG0300">
    <property type="taxonomic scope" value="Bacteria"/>
</dbReference>
<evidence type="ECO:0000256" key="2">
    <source>
        <dbReference type="ARBA" id="ARBA00023002"/>
    </source>
</evidence>
<dbReference type="Proteomes" id="UP000003571">
    <property type="component" value="Unassembled WGS sequence"/>
</dbReference>
<dbReference type="InterPro" id="IPR020904">
    <property type="entry name" value="Sc_DH/Rdtase_CS"/>
</dbReference>
<dbReference type="SUPFAM" id="SSF51735">
    <property type="entry name" value="NAD(P)-binding Rossmann-fold domains"/>
    <property type="match status" value="1"/>
</dbReference>
<dbReference type="Pfam" id="PF00106">
    <property type="entry name" value="adh_short"/>
    <property type="match status" value="1"/>
</dbReference>
<organism evidence="4 5">
    <name type="scientific">Treponema saccharophilum DSM 2985</name>
    <dbReference type="NCBI Taxonomy" id="907348"/>
    <lineage>
        <taxon>Bacteria</taxon>
        <taxon>Pseudomonadati</taxon>
        <taxon>Spirochaetota</taxon>
        <taxon>Spirochaetia</taxon>
        <taxon>Spirochaetales</taxon>
        <taxon>Treponemataceae</taxon>
        <taxon>Treponema</taxon>
    </lineage>
</organism>
<protein>
    <submittedName>
        <fullName evidence="4">Short-chain dehydrogenase/reductase SDR</fullName>
    </submittedName>
</protein>
<evidence type="ECO:0000313" key="5">
    <source>
        <dbReference type="Proteomes" id="UP000003571"/>
    </source>
</evidence>